<feature type="transmembrane region" description="Helical" evidence="6">
    <location>
        <begin position="134"/>
        <end position="155"/>
    </location>
</feature>
<dbReference type="STRING" id="464.Lgor_2049"/>
<evidence type="ECO:0000256" key="3">
    <source>
        <dbReference type="ARBA" id="ARBA00022692"/>
    </source>
</evidence>
<feature type="transmembrane region" description="Helical" evidence="6">
    <location>
        <begin position="162"/>
        <end position="179"/>
    </location>
</feature>
<proteinExistence type="predicted"/>
<comment type="subcellular location">
    <subcellularLocation>
        <location evidence="1">Cell membrane</location>
        <topology evidence="1">Multi-pass membrane protein</topology>
    </subcellularLocation>
</comment>
<accession>A0A377GGW2</accession>
<feature type="transmembrane region" description="Helical" evidence="6">
    <location>
        <begin position="191"/>
        <end position="210"/>
    </location>
</feature>
<gene>
    <name evidence="9" type="ORF">NCTC11401_00804</name>
    <name evidence="8" type="ORF">SAMN05421777_10980</name>
</gene>
<feature type="transmembrane region" description="Helical" evidence="6">
    <location>
        <begin position="280"/>
        <end position="302"/>
    </location>
</feature>
<dbReference type="EMBL" id="UGGV01000001">
    <property type="protein sequence ID" value="STO23998.1"/>
    <property type="molecule type" value="Genomic_DNA"/>
</dbReference>
<evidence type="ECO:0000256" key="5">
    <source>
        <dbReference type="ARBA" id="ARBA00023136"/>
    </source>
</evidence>
<keyword evidence="2" id="KW-1003">Cell membrane</keyword>
<dbReference type="InterPro" id="IPR050638">
    <property type="entry name" value="AA-Vitamin_Transporters"/>
</dbReference>
<feature type="transmembrane region" description="Helical" evidence="6">
    <location>
        <begin position="222"/>
        <end position="242"/>
    </location>
</feature>
<dbReference type="PANTHER" id="PTHR32322:SF18">
    <property type="entry name" value="S-ADENOSYLMETHIONINE_S-ADENOSYLHOMOCYSTEINE TRANSPORTER"/>
    <property type="match status" value="1"/>
</dbReference>
<protein>
    <submittedName>
        <fullName evidence="8">EamA domain-containing membrane protein RarD</fullName>
    </submittedName>
    <submittedName>
        <fullName evidence="9">Predicted permease, DMT superfamily</fullName>
    </submittedName>
</protein>
<name>A0A377GGW2_9GAMM</name>
<keyword evidence="4 6" id="KW-1133">Transmembrane helix</keyword>
<feature type="transmembrane region" description="Helical" evidence="6">
    <location>
        <begin position="35"/>
        <end position="55"/>
    </location>
</feature>
<reference evidence="8 10" key="1">
    <citation type="submission" date="2017-01" db="EMBL/GenBank/DDBJ databases">
        <authorList>
            <person name="Varghese N."/>
            <person name="Submissions S."/>
        </authorList>
    </citation>
    <scope>NUCLEOTIDE SEQUENCE [LARGE SCALE GENOMIC DNA]</scope>
    <source>
        <strain evidence="8 10">ATCC 33342</strain>
    </source>
</reference>
<dbReference type="GO" id="GO:0005886">
    <property type="term" value="C:plasma membrane"/>
    <property type="evidence" value="ECO:0007669"/>
    <property type="project" value="UniProtKB-SubCell"/>
</dbReference>
<evidence type="ECO:0000256" key="4">
    <source>
        <dbReference type="ARBA" id="ARBA00022989"/>
    </source>
</evidence>
<dbReference type="EMBL" id="FTNL01000009">
    <property type="protein sequence ID" value="SIR28227.1"/>
    <property type="molecule type" value="Genomic_DNA"/>
</dbReference>
<evidence type="ECO:0000313" key="8">
    <source>
        <dbReference type="EMBL" id="SIR28227.1"/>
    </source>
</evidence>
<evidence type="ECO:0000256" key="6">
    <source>
        <dbReference type="SAM" id="Phobius"/>
    </source>
</evidence>
<evidence type="ECO:0000313" key="10">
    <source>
        <dbReference type="Proteomes" id="UP000186808"/>
    </source>
</evidence>
<dbReference type="Proteomes" id="UP000254374">
    <property type="component" value="Unassembled WGS sequence"/>
</dbReference>
<dbReference type="InterPro" id="IPR037185">
    <property type="entry name" value="EmrE-like"/>
</dbReference>
<dbReference type="Proteomes" id="UP000186808">
    <property type="component" value="Unassembled WGS sequence"/>
</dbReference>
<feature type="transmembrane region" description="Helical" evidence="6">
    <location>
        <begin position="254"/>
        <end position="273"/>
    </location>
</feature>
<evidence type="ECO:0000313" key="9">
    <source>
        <dbReference type="EMBL" id="STO23998.1"/>
    </source>
</evidence>
<evidence type="ECO:0000256" key="1">
    <source>
        <dbReference type="ARBA" id="ARBA00004651"/>
    </source>
</evidence>
<dbReference type="PANTHER" id="PTHR32322">
    <property type="entry name" value="INNER MEMBRANE TRANSPORTER"/>
    <property type="match status" value="1"/>
</dbReference>
<feature type="transmembrane region" description="Helical" evidence="6">
    <location>
        <begin position="308"/>
        <end position="325"/>
    </location>
</feature>
<evidence type="ECO:0000313" key="11">
    <source>
        <dbReference type="Proteomes" id="UP000254374"/>
    </source>
</evidence>
<feature type="transmembrane region" description="Helical" evidence="6">
    <location>
        <begin position="61"/>
        <end position="86"/>
    </location>
</feature>
<evidence type="ECO:0000259" key="7">
    <source>
        <dbReference type="Pfam" id="PF00892"/>
    </source>
</evidence>
<dbReference type="InterPro" id="IPR000620">
    <property type="entry name" value="EamA_dom"/>
</dbReference>
<reference evidence="9 11" key="2">
    <citation type="submission" date="2018-06" db="EMBL/GenBank/DDBJ databases">
        <authorList>
            <consortium name="Pathogen Informatics"/>
            <person name="Doyle S."/>
        </authorList>
    </citation>
    <scope>NUCLEOTIDE SEQUENCE [LARGE SCALE GENOMIC DNA]</scope>
    <source>
        <strain evidence="9 11">NCTC11401</strain>
    </source>
</reference>
<dbReference type="SUPFAM" id="SSF103481">
    <property type="entry name" value="Multidrug resistance efflux transporter EmrE"/>
    <property type="match status" value="2"/>
</dbReference>
<feature type="domain" description="EamA" evidence="7">
    <location>
        <begin position="38"/>
        <end position="178"/>
    </location>
</feature>
<feature type="transmembrane region" description="Helical" evidence="6">
    <location>
        <begin position="106"/>
        <end position="128"/>
    </location>
</feature>
<keyword evidence="10" id="KW-1185">Reference proteome</keyword>
<sequence length="327" mass="36399">MKWIIQNEFKIDKLWIRFHVSFNEVIIMNKSKASFFQGMFFLILAQIMVGVNIVFSKYVLSSIPVLIILTLRFTLAAIILLPLHWFTAAKNKPISYYFSRLKQRDWFFIGAQAISAGVLFNFLILWGLNYTDANVAGIITSVLPAIIAMMSWIIIGEKISGKKAICIGFATLGLIVIAYDKLAGIQVNHSFWGDALVLISLLPEASYYILSKMHANSLPVFLISSLLNAINAIILLFCLSFGSWGDLIIHPLDWLILIILGLSSGLFYVFWNFGCQKVDGVMASLSTAVMPLATVLIAWMLLGERLTAGQSIGMGMVILSIAVYAKR</sequence>
<keyword evidence="3 6" id="KW-0812">Transmembrane</keyword>
<evidence type="ECO:0000256" key="2">
    <source>
        <dbReference type="ARBA" id="ARBA00022475"/>
    </source>
</evidence>
<organism evidence="9 11">
    <name type="scientific">Fluoribacter gormanii</name>
    <dbReference type="NCBI Taxonomy" id="464"/>
    <lineage>
        <taxon>Bacteria</taxon>
        <taxon>Pseudomonadati</taxon>
        <taxon>Pseudomonadota</taxon>
        <taxon>Gammaproteobacteria</taxon>
        <taxon>Legionellales</taxon>
        <taxon>Legionellaceae</taxon>
        <taxon>Fluoribacter</taxon>
    </lineage>
</organism>
<feature type="domain" description="EamA" evidence="7">
    <location>
        <begin position="192"/>
        <end position="323"/>
    </location>
</feature>
<keyword evidence="5 6" id="KW-0472">Membrane</keyword>
<dbReference type="Pfam" id="PF00892">
    <property type="entry name" value="EamA"/>
    <property type="match status" value="2"/>
</dbReference>
<dbReference type="AlphaFoldDB" id="A0A377GGW2"/>